<accession>A0AAD6NTC1</accession>
<dbReference type="AlphaFoldDB" id="A0AAD6NTC1"/>
<keyword evidence="2" id="KW-1185">Reference proteome</keyword>
<name>A0AAD6NTC1_9ROSI</name>
<comment type="caution">
    <text evidence="1">The sequence shown here is derived from an EMBL/GenBank/DDBJ whole genome shotgun (WGS) entry which is preliminary data.</text>
</comment>
<protein>
    <submittedName>
        <fullName evidence="1">Uncharacterized protein</fullName>
    </submittedName>
</protein>
<proteinExistence type="predicted"/>
<dbReference type="Proteomes" id="UP001162972">
    <property type="component" value="Chromosome 2"/>
</dbReference>
<evidence type="ECO:0000313" key="1">
    <source>
        <dbReference type="EMBL" id="KAJ6404757.1"/>
    </source>
</evidence>
<evidence type="ECO:0000313" key="2">
    <source>
        <dbReference type="Proteomes" id="UP001162972"/>
    </source>
</evidence>
<sequence length="134" mass="15291">MRMEGFKSWGICRMKQNMYTRLRTLENGKRDPWITLAEGYYLPRAIMELTSNMGVAIYWHEPGACSEVRSCQCLAIWVQLDANLVPKIIMNKEVNGVKDEDMVLGRGNDELGWRVSVSVDSGIEPATKRPRLTP</sequence>
<reference evidence="1 2" key="1">
    <citation type="journal article" date="2023" name="Int. J. Mol. Sci.">
        <title>De Novo Assembly and Annotation of 11 Diverse Shrub Willow (Salix) Genomes Reveals Novel Gene Organization in Sex-Linked Regions.</title>
        <authorList>
            <person name="Hyden B."/>
            <person name="Feng K."/>
            <person name="Yates T.B."/>
            <person name="Jawdy S."/>
            <person name="Cereghino C."/>
            <person name="Smart L.B."/>
            <person name="Muchero W."/>
        </authorList>
    </citation>
    <scope>NUCLEOTIDE SEQUENCE [LARGE SCALE GENOMIC DNA]</scope>
    <source>
        <tissue evidence="1">Shoot tip</tissue>
    </source>
</reference>
<gene>
    <name evidence="1" type="ORF">OIU84_012846</name>
</gene>
<dbReference type="EMBL" id="JAPFFJ010000017">
    <property type="protein sequence ID" value="KAJ6404757.1"/>
    <property type="molecule type" value="Genomic_DNA"/>
</dbReference>
<organism evidence="1 2">
    <name type="scientific">Salix udensis</name>
    <dbReference type="NCBI Taxonomy" id="889485"/>
    <lineage>
        <taxon>Eukaryota</taxon>
        <taxon>Viridiplantae</taxon>
        <taxon>Streptophyta</taxon>
        <taxon>Embryophyta</taxon>
        <taxon>Tracheophyta</taxon>
        <taxon>Spermatophyta</taxon>
        <taxon>Magnoliopsida</taxon>
        <taxon>eudicotyledons</taxon>
        <taxon>Gunneridae</taxon>
        <taxon>Pentapetalae</taxon>
        <taxon>rosids</taxon>
        <taxon>fabids</taxon>
        <taxon>Malpighiales</taxon>
        <taxon>Salicaceae</taxon>
        <taxon>Saliceae</taxon>
        <taxon>Salix</taxon>
    </lineage>
</organism>